<dbReference type="GO" id="GO:0003677">
    <property type="term" value="F:DNA binding"/>
    <property type="evidence" value="ECO:0007669"/>
    <property type="project" value="UniProtKB-KW"/>
</dbReference>
<evidence type="ECO:0000259" key="5">
    <source>
        <dbReference type="PROSITE" id="PS51005"/>
    </source>
</evidence>
<evidence type="ECO:0000256" key="1">
    <source>
        <dbReference type="ARBA" id="ARBA00023015"/>
    </source>
</evidence>
<feature type="domain" description="NAC" evidence="5">
    <location>
        <begin position="1"/>
        <end position="111"/>
    </location>
</feature>
<dbReference type="InterPro" id="IPR003441">
    <property type="entry name" value="NAC-dom"/>
</dbReference>
<organism evidence="6 7">
    <name type="scientific">Phoenix dactylifera</name>
    <name type="common">Date palm</name>
    <dbReference type="NCBI Taxonomy" id="42345"/>
    <lineage>
        <taxon>Eukaryota</taxon>
        <taxon>Viridiplantae</taxon>
        <taxon>Streptophyta</taxon>
        <taxon>Embryophyta</taxon>
        <taxon>Tracheophyta</taxon>
        <taxon>Spermatophyta</taxon>
        <taxon>Magnoliopsida</taxon>
        <taxon>Liliopsida</taxon>
        <taxon>Arecaceae</taxon>
        <taxon>Coryphoideae</taxon>
        <taxon>Phoeniceae</taxon>
        <taxon>Phoenix</taxon>
    </lineage>
</organism>
<dbReference type="PANTHER" id="PTHR31719:SF179">
    <property type="entry name" value="OS08G0148400 PROTEIN"/>
    <property type="match status" value="1"/>
</dbReference>
<proteinExistence type="predicted"/>
<evidence type="ECO:0000256" key="2">
    <source>
        <dbReference type="ARBA" id="ARBA00023125"/>
    </source>
</evidence>
<evidence type="ECO:0000313" key="7">
    <source>
        <dbReference type="RefSeq" id="XP_038976645.1"/>
    </source>
</evidence>
<dbReference type="KEGG" id="pda:120107441"/>
<dbReference type="PANTHER" id="PTHR31719">
    <property type="entry name" value="NAC TRANSCRIPTION FACTOR 56"/>
    <property type="match status" value="1"/>
</dbReference>
<dbReference type="PROSITE" id="PS51005">
    <property type="entry name" value="NAC"/>
    <property type="match status" value="2"/>
</dbReference>
<keyword evidence="3" id="KW-0804">Transcription</keyword>
<keyword evidence="1" id="KW-0805">Transcription regulation</keyword>
<evidence type="ECO:0000313" key="6">
    <source>
        <dbReference type="Proteomes" id="UP000228380"/>
    </source>
</evidence>
<dbReference type="AlphaFoldDB" id="A0A8B8ZQU5"/>
<dbReference type="GeneID" id="120107441"/>
<keyword evidence="2" id="KW-0238">DNA-binding</keyword>
<reference evidence="7" key="1">
    <citation type="submission" date="2025-08" db="UniProtKB">
        <authorList>
            <consortium name="RefSeq"/>
        </authorList>
    </citation>
    <scope>IDENTIFICATION</scope>
    <source>
        <tissue evidence="7">Young leaves</tissue>
    </source>
</reference>
<evidence type="ECO:0000256" key="3">
    <source>
        <dbReference type="ARBA" id="ARBA00023163"/>
    </source>
</evidence>
<keyword evidence="6" id="KW-1185">Reference proteome</keyword>
<name>A0A8B8ZQU5_PHODC</name>
<dbReference type="Gene3D" id="2.170.150.80">
    <property type="entry name" value="NAC domain"/>
    <property type="match status" value="2"/>
</dbReference>
<dbReference type="Pfam" id="PF02365">
    <property type="entry name" value="NAM"/>
    <property type="match status" value="2"/>
</dbReference>
<sequence>MANRDFEWFFFTSTPRKHPGASETSRASRRAGLGRWKATKGVKNVVDSKNNTIGSKKSFCYMEQNSDGGENKSIWLMEEFSMQNLRRRGSAGEMRDTNELDDWVISKIYLTPKARKAHADLKQFASATLEPAFKRRRIELEYMMVPPGFIFQPTDEELLDFFLKEKLLHQPLPCDIIKEADVYGNHPSNLTGQMAMENRNSEWFFFTWTTRKHPNAEASTRASRVAGQGRWKSTQSVKLVLNSKGQVIGSKQNFIYMERTPLGKEEKSIWLMEEYSIQNLRRRCGDAAMTMDRNKLDDWVVCKIYLRPSARKELCGTELPTMESRELEVQEIWYQPFVLPIQQITEGFDQEVEFCSYKSHDSSLQYPSPDELQENFESLPAEKILQQFADAPDTNSDILQLPTLDELEKIFEPPLADEILQ</sequence>
<protein>
    <submittedName>
        <fullName evidence="7">NAC domain-containing protein 96-like</fullName>
    </submittedName>
</protein>
<dbReference type="RefSeq" id="XP_038976645.1">
    <property type="nucleotide sequence ID" value="XM_039120717.1"/>
</dbReference>
<dbReference type="InterPro" id="IPR036093">
    <property type="entry name" value="NAC_dom_sf"/>
</dbReference>
<accession>A0A8B8ZQU5</accession>
<dbReference type="OrthoDB" id="1107504at2759"/>
<keyword evidence="4" id="KW-0539">Nucleus</keyword>
<feature type="domain" description="NAC" evidence="5">
    <location>
        <begin position="145"/>
        <end position="307"/>
    </location>
</feature>
<dbReference type="GO" id="GO:0006355">
    <property type="term" value="P:regulation of DNA-templated transcription"/>
    <property type="evidence" value="ECO:0007669"/>
    <property type="project" value="InterPro"/>
</dbReference>
<gene>
    <name evidence="7" type="primary">LOC120107441</name>
</gene>
<dbReference type="SUPFAM" id="SSF101941">
    <property type="entry name" value="NAC domain"/>
    <property type="match status" value="2"/>
</dbReference>
<dbReference type="Proteomes" id="UP000228380">
    <property type="component" value="Unplaced"/>
</dbReference>
<evidence type="ECO:0000256" key="4">
    <source>
        <dbReference type="ARBA" id="ARBA00023242"/>
    </source>
</evidence>